<evidence type="ECO:0000259" key="5">
    <source>
        <dbReference type="Pfam" id="PF08386"/>
    </source>
</evidence>
<evidence type="ECO:0000256" key="2">
    <source>
        <dbReference type="ARBA" id="ARBA00022729"/>
    </source>
</evidence>
<name>A0ABZ1SR82_9ACTN</name>
<evidence type="ECO:0000256" key="4">
    <source>
        <dbReference type="SAM" id="SignalP"/>
    </source>
</evidence>
<feature type="domain" description="Peptidase S33 tripeptidyl aminopeptidase-like C-terminal" evidence="5">
    <location>
        <begin position="431"/>
        <end position="529"/>
    </location>
</feature>
<keyword evidence="7" id="KW-1185">Reference proteome</keyword>
<dbReference type="RefSeq" id="WP_328709558.1">
    <property type="nucleotide sequence ID" value="NZ_CP108085.1"/>
</dbReference>
<dbReference type="Gene3D" id="3.40.50.1820">
    <property type="entry name" value="alpha/beta hydrolase"/>
    <property type="match status" value="1"/>
</dbReference>
<dbReference type="InterPro" id="IPR013595">
    <property type="entry name" value="Pept_S33_TAP-like_C"/>
</dbReference>
<evidence type="ECO:0000256" key="1">
    <source>
        <dbReference type="ARBA" id="ARBA00010088"/>
    </source>
</evidence>
<accession>A0ABZ1SR82</accession>
<evidence type="ECO:0000313" key="7">
    <source>
        <dbReference type="Proteomes" id="UP001432011"/>
    </source>
</evidence>
<dbReference type="EMBL" id="CP108085">
    <property type="protein sequence ID" value="WUP75531.1"/>
    <property type="molecule type" value="Genomic_DNA"/>
</dbReference>
<dbReference type="PANTHER" id="PTHR43248">
    <property type="entry name" value="2-SUCCINYL-6-HYDROXY-2,4-CYCLOHEXADIENE-1-CARBOXYLATE SYNTHASE"/>
    <property type="match status" value="1"/>
</dbReference>
<evidence type="ECO:0000313" key="6">
    <source>
        <dbReference type="EMBL" id="WUP75531.1"/>
    </source>
</evidence>
<dbReference type="GO" id="GO:0016787">
    <property type="term" value="F:hydrolase activity"/>
    <property type="evidence" value="ECO:0007669"/>
    <property type="project" value="UniProtKB-KW"/>
</dbReference>
<dbReference type="PANTHER" id="PTHR43248:SF29">
    <property type="entry name" value="TRIPEPTIDYL AMINOPEPTIDASE"/>
    <property type="match status" value="1"/>
</dbReference>
<dbReference type="Pfam" id="PF08386">
    <property type="entry name" value="Abhydrolase_4"/>
    <property type="match status" value="1"/>
</dbReference>
<sequence>MRAARVLAARVLTAQVLAAQVLAAQRTAARRTATRRTAARRVGPVMAAVVAGLGTMAATTGCGAARVTPVAYVSSTPSLAWKACEETASASGFECATLQVPLDYAEPEGKKIGIALVRLRATDPSRRIGSLVFNFGGPGGSGVTTLINAAHAFSTLNTRYDLVGFDPRGVERSSGIRCLTGPQMDQYMSEEPSDDTATETKLVTGFAQACERNAGWILPYVGTVNAARDMEMLRTALGEPHLNYFGFSYGTHLGAVYATQFPKKVGRMVLDSAVDPSVSMLEMAKTQTLGFQKAYEDYLADCAKTRTSCPLGATPAEANATVLKLLDTLARTPGKVGSRTVTEDIARAGITQALYSKLTWPLLTEALDEGRKGKLDGLLALADQYAGRQPNGTYSTLQFSLPSVLCVDSTDRPSVAQAKELARQLEKKSPIFASTAISAGSCSVWPVRGNDAARHVDATGSNPILVVGVTNDPATPYQWAPRLAEQLRTAVLLTLNGEGHGAYGQDQCIDEKVNAYLLEGTVPPNGTRCG</sequence>
<organism evidence="6 7">
    <name type="scientific">Microbispora hainanensis</name>
    <dbReference type="NCBI Taxonomy" id="568844"/>
    <lineage>
        <taxon>Bacteria</taxon>
        <taxon>Bacillati</taxon>
        <taxon>Actinomycetota</taxon>
        <taxon>Actinomycetes</taxon>
        <taxon>Streptosporangiales</taxon>
        <taxon>Streptosporangiaceae</taxon>
        <taxon>Microbispora</taxon>
    </lineage>
</organism>
<gene>
    <name evidence="6" type="ORF">OG913_00425</name>
</gene>
<feature type="chain" id="PRO_5046684927" evidence="4">
    <location>
        <begin position="19"/>
        <end position="530"/>
    </location>
</feature>
<reference evidence="6" key="1">
    <citation type="submission" date="2022-10" db="EMBL/GenBank/DDBJ databases">
        <title>The complete genomes of actinobacterial strains from the NBC collection.</title>
        <authorList>
            <person name="Joergensen T.S."/>
            <person name="Alvarez Arevalo M."/>
            <person name="Sterndorff E.B."/>
            <person name="Faurdal D."/>
            <person name="Vuksanovic O."/>
            <person name="Mourched A.-S."/>
            <person name="Charusanti P."/>
            <person name="Shaw S."/>
            <person name="Blin K."/>
            <person name="Weber T."/>
        </authorList>
    </citation>
    <scope>NUCLEOTIDE SEQUENCE</scope>
    <source>
        <strain evidence="6">NBC_00254</strain>
    </source>
</reference>
<evidence type="ECO:0000256" key="3">
    <source>
        <dbReference type="ARBA" id="ARBA00022801"/>
    </source>
</evidence>
<protein>
    <submittedName>
        <fullName evidence="6">Alpha/beta hydrolase</fullName>
    </submittedName>
</protein>
<dbReference type="SUPFAM" id="SSF53474">
    <property type="entry name" value="alpha/beta-Hydrolases"/>
    <property type="match status" value="1"/>
</dbReference>
<comment type="similarity">
    <text evidence="1">Belongs to the peptidase S33 family.</text>
</comment>
<dbReference type="InterPro" id="IPR029058">
    <property type="entry name" value="AB_hydrolase_fold"/>
</dbReference>
<feature type="signal peptide" evidence="4">
    <location>
        <begin position="1"/>
        <end position="18"/>
    </location>
</feature>
<proteinExistence type="inferred from homology"/>
<keyword evidence="2 4" id="KW-0732">Signal</keyword>
<dbReference type="Proteomes" id="UP001432011">
    <property type="component" value="Chromosome"/>
</dbReference>
<dbReference type="InterPro" id="IPR051601">
    <property type="entry name" value="Serine_prot/Carboxylest_S33"/>
</dbReference>
<keyword evidence="3 6" id="KW-0378">Hydrolase</keyword>